<reference evidence="2" key="1">
    <citation type="journal article" date="2021" name="BMC Genomics">
        <title>Chromosome-level genome assembly and manually-curated proteome of model necrotroph Parastagonospora nodorum Sn15 reveals a genome-wide trove of candidate effector homologs, and redundancy of virulence-related functions within an accessory chromosome.</title>
        <authorList>
            <person name="Bertazzoni S."/>
            <person name="Jones D.A.B."/>
            <person name="Phan H.T."/>
            <person name="Tan K.-C."/>
            <person name="Hane J.K."/>
        </authorList>
    </citation>
    <scope>NUCLEOTIDE SEQUENCE [LARGE SCALE GENOMIC DNA]</scope>
    <source>
        <strain evidence="2">SN15 / ATCC MYA-4574 / FGSC 10173)</strain>
    </source>
</reference>
<evidence type="ECO:0000313" key="1">
    <source>
        <dbReference type="EMBL" id="QRC98454.1"/>
    </source>
</evidence>
<dbReference type="Proteomes" id="UP000663193">
    <property type="component" value="Chromosome 8"/>
</dbReference>
<dbReference type="AlphaFoldDB" id="A0A7U2F4C1"/>
<organism evidence="1 2">
    <name type="scientific">Phaeosphaeria nodorum (strain SN15 / ATCC MYA-4574 / FGSC 10173)</name>
    <name type="common">Glume blotch fungus</name>
    <name type="synonym">Parastagonospora nodorum</name>
    <dbReference type="NCBI Taxonomy" id="321614"/>
    <lineage>
        <taxon>Eukaryota</taxon>
        <taxon>Fungi</taxon>
        <taxon>Dikarya</taxon>
        <taxon>Ascomycota</taxon>
        <taxon>Pezizomycotina</taxon>
        <taxon>Dothideomycetes</taxon>
        <taxon>Pleosporomycetidae</taxon>
        <taxon>Pleosporales</taxon>
        <taxon>Pleosporineae</taxon>
        <taxon>Phaeosphaeriaceae</taxon>
        <taxon>Parastagonospora</taxon>
    </lineage>
</organism>
<gene>
    <name evidence="1" type="ORF">JI435_412060</name>
</gene>
<keyword evidence="2" id="KW-1185">Reference proteome</keyword>
<sequence>MLTFSLAFHDTPSGLPLLLTDHILSLKMTSLGAKVTLTVGGFRRSPFAYVLRGRLCCWRDIGFGNLCSNGM</sequence>
<protein>
    <submittedName>
        <fullName evidence="1">Uncharacterized protein</fullName>
    </submittedName>
</protein>
<name>A0A7U2F4C1_PHANO</name>
<dbReference type="EMBL" id="CP069030">
    <property type="protein sequence ID" value="QRC98454.1"/>
    <property type="molecule type" value="Genomic_DNA"/>
</dbReference>
<proteinExistence type="predicted"/>
<accession>A0A7U2F4C1</accession>
<evidence type="ECO:0000313" key="2">
    <source>
        <dbReference type="Proteomes" id="UP000663193"/>
    </source>
</evidence>
<dbReference type="VEuPathDB" id="FungiDB:JI435_412060"/>